<dbReference type="Proteomes" id="UP000001075">
    <property type="component" value="Unassembled WGS sequence"/>
</dbReference>
<gene>
    <name evidence="1" type="ORF">I79_020071</name>
</gene>
<accession>G3I938</accession>
<reference evidence="2" key="1">
    <citation type="journal article" date="2011" name="Nat. Biotechnol.">
        <title>The genomic sequence of the Chinese hamster ovary (CHO)-K1 cell line.</title>
        <authorList>
            <person name="Xu X."/>
            <person name="Nagarajan H."/>
            <person name="Lewis N.E."/>
            <person name="Pan S."/>
            <person name="Cai Z."/>
            <person name="Liu X."/>
            <person name="Chen W."/>
            <person name="Xie M."/>
            <person name="Wang W."/>
            <person name="Hammond S."/>
            <person name="Andersen M.R."/>
            <person name="Neff N."/>
            <person name="Passarelli B."/>
            <person name="Koh W."/>
            <person name="Fan H.C."/>
            <person name="Wang J."/>
            <person name="Gui Y."/>
            <person name="Lee K.H."/>
            <person name="Betenbaugh M.J."/>
            <person name="Quake S.R."/>
            <person name="Famili I."/>
            <person name="Palsson B.O."/>
            <person name="Wang J."/>
        </authorList>
    </citation>
    <scope>NUCLEOTIDE SEQUENCE [LARGE SCALE GENOMIC DNA]</scope>
    <source>
        <strain evidence="2">CHO K1 cell line</strain>
    </source>
</reference>
<evidence type="ECO:0000313" key="1">
    <source>
        <dbReference type="EMBL" id="EGW12999.1"/>
    </source>
</evidence>
<proteinExistence type="predicted"/>
<dbReference type="EMBL" id="JH001565">
    <property type="protein sequence ID" value="EGW12999.1"/>
    <property type="molecule type" value="Genomic_DNA"/>
</dbReference>
<sequence length="78" mass="8847">MTGLCHQPSFVALFECEGLILVSYEAHFSLKDIIGKIHFIVILMNLLVFMKIRDSPNTPCPPKKNLARPLLIPELLEK</sequence>
<protein>
    <submittedName>
        <fullName evidence="1">Uncharacterized protein</fullName>
    </submittedName>
</protein>
<organism evidence="1 2">
    <name type="scientific">Cricetulus griseus</name>
    <name type="common">Chinese hamster</name>
    <name type="synonym">Cricetulus barabensis griseus</name>
    <dbReference type="NCBI Taxonomy" id="10029"/>
    <lineage>
        <taxon>Eukaryota</taxon>
        <taxon>Metazoa</taxon>
        <taxon>Chordata</taxon>
        <taxon>Craniata</taxon>
        <taxon>Vertebrata</taxon>
        <taxon>Euteleostomi</taxon>
        <taxon>Mammalia</taxon>
        <taxon>Eutheria</taxon>
        <taxon>Euarchontoglires</taxon>
        <taxon>Glires</taxon>
        <taxon>Rodentia</taxon>
        <taxon>Myomorpha</taxon>
        <taxon>Muroidea</taxon>
        <taxon>Cricetidae</taxon>
        <taxon>Cricetinae</taxon>
        <taxon>Cricetulus</taxon>
    </lineage>
</organism>
<name>G3I938_CRIGR</name>
<evidence type="ECO:0000313" key="2">
    <source>
        <dbReference type="Proteomes" id="UP000001075"/>
    </source>
</evidence>
<dbReference type="AlphaFoldDB" id="G3I938"/>
<dbReference type="InParanoid" id="G3I938"/>